<protein>
    <recommendedName>
        <fullName evidence="11">Acyltransferase</fullName>
        <ecNumber evidence="11">2.3.1.-</ecNumber>
    </recommendedName>
</protein>
<feature type="transmembrane region" description="Helical" evidence="11">
    <location>
        <begin position="25"/>
        <end position="52"/>
    </location>
</feature>
<evidence type="ECO:0000256" key="5">
    <source>
        <dbReference type="ARBA" id="ARBA00022692"/>
    </source>
</evidence>
<evidence type="ECO:0000256" key="7">
    <source>
        <dbReference type="ARBA" id="ARBA00022989"/>
    </source>
</evidence>
<evidence type="ECO:0000256" key="6">
    <source>
        <dbReference type="ARBA" id="ARBA00022824"/>
    </source>
</evidence>
<evidence type="ECO:0000256" key="3">
    <source>
        <dbReference type="ARBA" id="ARBA00022516"/>
    </source>
</evidence>
<dbReference type="Pfam" id="PF03982">
    <property type="entry name" value="DAGAT"/>
    <property type="match status" value="1"/>
</dbReference>
<dbReference type="KEGG" id="apro:F751_0071"/>
<keyword evidence="10 13" id="KW-0012">Acyltransferase</keyword>
<dbReference type="GO" id="GO:0005789">
    <property type="term" value="C:endoplasmic reticulum membrane"/>
    <property type="evidence" value="ECO:0007669"/>
    <property type="project" value="UniProtKB-SubCell"/>
</dbReference>
<evidence type="ECO:0000256" key="1">
    <source>
        <dbReference type="ARBA" id="ARBA00004477"/>
    </source>
</evidence>
<proteinExistence type="inferred from homology"/>
<evidence type="ECO:0000313" key="12">
    <source>
        <dbReference type="EMBL" id="JAT73148.1"/>
    </source>
</evidence>
<sequence>MVETERGAGPIPSTSSRLLGHVGHYLALPVWIFGLVAGALWPTFTLLLLFFFPKLGTVSLALLVIALFTPLDVPCPKFMTRYLRYCTTAASEYYPVTIRYVKREAFKDTKKPFVIGYEPHSVMPQAMSMFGSQPHPDVLPELQHARLLASSAGFWAPLTRHLWWWLGARPVSRDSFAAQLRSGSSVALCPGGVQECLYMERGAEVVYLRRRRGFVRLALQHGTPLVPVFAFGQTETYSYVRPFIDWRTSLIPKSKYFSFVRRIGYVPMLIFGSLGTAMPKKFPINIVIGEPIVVPRVDSPPPEQVEEYLQKFIAAMQGIFEGYKAECGYPTLKLIVY</sequence>
<gene>
    <name evidence="13" type="ORF">F751_0071</name>
    <name evidence="12" type="ORF">g.5643</name>
</gene>
<dbReference type="GO" id="GO:0004144">
    <property type="term" value="F:diacylglycerol O-acyltransferase activity"/>
    <property type="evidence" value="ECO:0007669"/>
    <property type="project" value="TreeGrafter"/>
</dbReference>
<dbReference type="EC" id="2.3.1.-" evidence="11"/>
<dbReference type="PANTHER" id="PTHR12317:SF63">
    <property type="entry name" value="DIACYLGLYCEROL O-ACYLTRANSFERASE 2"/>
    <property type="match status" value="1"/>
</dbReference>
<reference evidence="13 14" key="1">
    <citation type="journal article" date="2014" name="BMC Genomics">
        <title>Oil accumulation mechanisms of the oleaginous microalga Chlorella protothecoides revealed through its genome, transcriptomes, and proteomes.</title>
        <authorList>
            <person name="Gao C."/>
            <person name="Wang Y."/>
            <person name="Shen Y."/>
            <person name="Yan D."/>
            <person name="He X."/>
            <person name="Dai J."/>
            <person name="Wu Q."/>
        </authorList>
    </citation>
    <scope>NUCLEOTIDE SEQUENCE [LARGE SCALE GENOMIC DNA]</scope>
    <source>
        <strain evidence="13 14">0710</strain>
    </source>
</reference>
<evidence type="ECO:0000256" key="9">
    <source>
        <dbReference type="ARBA" id="ARBA00023136"/>
    </source>
</evidence>
<dbReference type="PANTHER" id="PTHR12317">
    <property type="entry name" value="DIACYLGLYCEROL O-ACYLTRANSFERASE"/>
    <property type="match status" value="1"/>
</dbReference>
<keyword evidence="9 11" id="KW-0472">Membrane</keyword>
<keyword evidence="14" id="KW-1185">Reference proteome</keyword>
<feature type="transmembrane region" description="Helical" evidence="11">
    <location>
        <begin position="58"/>
        <end position="75"/>
    </location>
</feature>
<evidence type="ECO:0000256" key="8">
    <source>
        <dbReference type="ARBA" id="ARBA00023098"/>
    </source>
</evidence>
<organism evidence="13 14">
    <name type="scientific">Auxenochlorella protothecoides</name>
    <name type="common">Green microalga</name>
    <name type="synonym">Chlorella protothecoides</name>
    <dbReference type="NCBI Taxonomy" id="3075"/>
    <lineage>
        <taxon>Eukaryota</taxon>
        <taxon>Viridiplantae</taxon>
        <taxon>Chlorophyta</taxon>
        <taxon>core chlorophytes</taxon>
        <taxon>Trebouxiophyceae</taxon>
        <taxon>Chlorellales</taxon>
        <taxon>Chlorellaceae</taxon>
        <taxon>Auxenochlorella</taxon>
    </lineage>
</organism>
<keyword evidence="4 11" id="KW-0808">Transferase</keyword>
<dbReference type="EMBL" id="APJO01001188">
    <property type="protein sequence ID" value="KFM22531.1"/>
    <property type="molecule type" value="Genomic_DNA"/>
</dbReference>
<keyword evidence="3" id="KW-0444">Lipid biosynthesis</keyword>
<name>A0A087S9X7_AUXPR</name>
<keyword evidence="8" id="KW-0443">Lipid metabolism</keyword>
<evidence type="ECO:0000256" key="10">
    <source>
        <dbReference type="ARBA" id="ARBA00023315"/>
    </source>
</evidence>
<evidence type="ECO:0000256" key="4">
    <source>
        <dbReference type="ARBA" id="ARBA00022679"/>
    </source>
</evidence>
<dbReference type="InterPro" id="IPR007130">
    <property type="entry name" value="DAGAT"/>
</dbReference>
<dbReference type="AlphaFoldDB" id="A0A087S9X7"/>
<dbReference type="CDD" id="cd07987">
    <property type="entry name" value="LPLAT_MGAT-like"/>
    <property type="match status" value="1"/>
</dbReference>
<reference evidence="12" key="2">
    <citation type="submission" date="2015-08" db="EMBL/GenBank/DDBJ databases">
        <authorList>
            <person name="Babu N.S."/>
            <person name="Beckwith C.J."/>
            <person name="Beseler K.G."/>
            <person name="Brison A."/>
            <person name="Carone J.V."/>
            <person name="Caskin T.P."/>
            <person name="Diamond M."/>
            <person name="Durham M.E."/>
            <person name="Foxe J.M."/>
            <person name="Go M."/>
            <person name="Henderson B.A."/>
            <person name="Jones I.B."/>
            <person name="McGettigan J.A."/>
            <person name="Micheletti S.J."/>
            <person name="Nasrallah M.E."/>
            <person name="Ortiz D."/>
            <person name="Piller C.R."/>
            <person name="Privatt S.R."/>
            <person name="Schneider S.L."/>
            <person name="Sharp S."/>
            <person name="Smith T.C."/>
            <person name="Stanton J.D."/>
            <person name="Ullery H.E."/>
            <person name="Wilson R.J."/>
            <person name="Serrano M.G."/>
            <person name="Buck G."/>
            <person name="Lee V."/>
            <person name="Wang Y."/>
            <person name="Carvalho R."/>
            <person name="Voegtly L."/>
            <person name="Shi R."/>
            <person name="Duckworth R."/>
            <person name="Johnson A."/>
            <person name="Loviza R."/>
            <person name="Walstead R."/>
            <person name="Shah Z."/>
            <person name="Kiflezghi M."/>
            <person name="Wade K."/>
            <person name="Ball S.L."/>
            <person name="Bradley K.W."/>
            <person name="Asai D.J."/>
            <person name="Bowman C.A."/>
            <person name="Russell D.A."/>
            <person name="Pope W.H."/>
            <person name="Jacobs-Sera D."/>
            <person name="Hendrix R.W."/>
            <person name="Hatfull G.F."/>
        </authorList>
    </citation>
    <scope>NUCLEOTIDE SEQUENCE</scope>
</reference>
<keyword evidence="7 11" id="KW-1133">Transmembrane helix</keyword>
<dbReference type="RefSeq" id="XP_011401553.1">
    <property type="nucleotide sequence ID" value="XM_011403251.1"/>
</dbReference>
<comment type="similarity">
    <text evidence="2 11">Belongs to the diacylglycerol acyltransferase family.</text>
</comment>
<dbReference type="STRING" id="3075.A0A087S9X7"/>
<dbReference type="Proteomes" id="UP000028924">
    <property type="component" value="Unassembled WGS sequence"/>
</dbReference>
<dbReference type="EMBL" id="GDKF01005474">
    <property type="protein sequence ID" value="JAT73148.1"/>
    <property type="molecule type" value="Transcribed_RNA"/>
</dbReference>
<evidence type="ECO:0000256" key="2">
    <source>
        <dbReference type="ARBA" id="ARBA00005420"/>
    </source>
</evidence>
<evidence type="ECO:0000313" key="14">
    <source>
        <dbReference type="Proteomes" id="UP000028924"/>
    </source>
</evidence>
<dbReference type="GeneID" id="23611462"/>
<dbReference type="SUPFAM" id="SSF69593">
    <property type="entry name" value="Glycerol-3-phosphate (1)-acyltransferase"/>
    <property type="match status" value="1"/>
</dbReference>
<comment type="subcellular location">
    <subcellularLocation>
        <location evidence="1 11">Endoplasmic reticulum membrane</location>
        <topology evidence="1 11">Multi-pass membrane protein</topology>
    </subcellularLocation>
</comment>
<keyword evidence="5 11" id="KW-0812">Transmembrane</keyword>
<keyword evidence="6 11" id="KW-0256">Endoplasmic reticulum</keyword>
<dbReference type="OrthoDB" id="264532at2759"/>
<evidence type="ECO:0000256" key="11">
    <source>
        <dbReference type="RuleBase" id="RU367023"/>
    </source>
</evidence>
<dbReference type="GO" id="GO:0019432">
    <property type="term" value="P:triglyceride biosynthetic process"/>
    <property type="evidence" value="ECO:0007669"/>
    <property type="project" value="TreeGrafter"/>
</dbReference>
<evidence type="ECO:0000313" key="13">
    <source>
        <dbReference type="EMBL" id="KFM22531.1"/>
    </source>
</evidence>
<dbReference type="eggNOG" id="KOG0831">
    <property type="taxonomic scope" value="Eukaryota"/>
</dbReference>
<accession>A0A087S9X7</accession>